<dbReference type="Gene3D" id="3.30.1360.170">
    <property type="match status" value="2"/>
</dbReference>
<dbReference type="Pfam" id="PF02511">
    <property type="entry name" value="Thy1"/>
    <property type="match status" value="2"/>
</dbReference>
<dbReference type="PANTHER" id="PTHR34934">
    <property type="entry name" value="FLAVIN-DEPENDENT THYMIDYLATE SYNTHASE"/>
    <property type="match status" value="1"/>
</dbReference>
<dbReference type="SUPFAM" id="SSF69796">
    <property type="entry name" value="Thymidylate synthase-complementing protein Thy1"/>
    <property type="match status" value="2"/>
</dbReference>
<dbReference type="GO" id="GO:0050660">
    <property type="term" value="F:flavin adenine dinucleotide binding"/>
    <property type="evidence" value="ECO:0007669"/>
    <property type="project" value="UniProtKB-UniRule"/>
</dbReference>
<dbReference type="GO" id="GO:0004799">
    <property type="term" value="F:thymidylate synthase activity"/>
    <property type="evidence" value="ECO:0007669"/>
    <property type="project" value="TreeGrafter"/>
</dbReference>
<dbReference type="AlphaFoldDB" id="A0A562S7Q4"/>
<dbReference type="GO" id="GO:0070402">
    <property type="term" value="F:NADPH binding"/>
    <property type="evidence" value="ECO:0007669"/>
    <property type="project" value="TreeGrafter"/>
</dbReference>
<evidence type="ECO:0000313" key="2">
    <source>
        <dbReference type="EMBL" id="TWI77308.1"/>
    </source>
</evidence>
<name>A0A562S7Q4_9BACT</name>
<dbReference type="InterPro" id="IPR036098">
    <property type="entry name" value="Thymidylate_synthase_ThyX_sf"/>
</dbReference>
<gene>
    <name evidence="2" type="ORF">LZ24_00112</name>
</gene>
<dbReference type="InterPro" id="IPR003669">
    <property type="entry name" value="Thymidylate_synthase_ThyX"/>
</dbReference>
<dbReference type="OrthoDB" id="9780625at2"/>
<organism evidence="2 3">
    <name type="scientific">Desulfobotulus alkaliphilus</name>
    <dbReference type="NCBI Taxonomy" id="622671"/>
    <lineage>
        <taxon>Bacteria</taxon>
        <taxon>Pseudomonadati</taxon>
        <taxon>Thermodesulfobacteriota</taxon>
        <taxon>Desulfobacteria</taxon>
        <taxon>Desulfobacterales</taxon>
        <taxon>Desulfobacteraceae</taxon>
        <taxon>Desulfobotulus</taxon>
    </lineage>
</organism>
<dbReference type="CDD" id="cd20175">
    <property type="entry name" value="ThyX"/>
    <property type="match status" value="2"/>
</dbReference>
<dbReference type="RefSeq" id="WP_144681226.1">
    <property type="nucleotide sequence ID" value="NZ_VLLC01000001.1"/>
</dbReference>
<dbReference type="EC" id="2.1.1.148" evidence="1"/>
<evidence type="ECO:0000256" key="1">
    <source>
        <dbReference type="NCBIfam" id="TIGR02170"/>
    </source>
</evidence>
<reference evidence="2 3" key="1">
    <citation type="submission" date="2019-07" db="EMBL/GenBank/DDBJ databases">
        <title>Genome sequencing of 100 strains of the haloalkaliphilic chemolithoautotrophic sulfur-oxidizing bacterium Thioalkalivibrio.</title>
        <authorList>
            <person name="Muyzer G."/>
        </authorList>
    </citation>
    <scope>NUCLEOTIDE SEQUENCE [LARGE SCALE GENOMIC DNA]</scope>
    <source>
        <strain evidence="2 3">ASO4-4</strain>
    </source>
</reference>
<dbReference type="PROSITE" id="PS51331">
    <property type="entry name" value="THYX"/>
    <property type="match status" value="2"/>
</dbReference>
<sequence length="464" mass="52146">MEKAKALILTHTPEPERICAASARISTKEGSATTIYEETRRENIGGLIRNVMGLGHRSIAEHAVFTLAFEDVSVFFEQYLIEFRLAAYTVKSRRYVDYASMGWMRPDFRFERAGFDKGAFIAAYESQMKTLFDAYARLTSLGIPKEDARFLLPCSFRSHIYCTMNARELLHFLRTSIHGRGKMYPEILSLGKKILSQAEEILPDVFQGLEKEGFGAQNQEKAAVMTEYSRAVKDALPEVRLMWGPEDGEERVALAALMSVGWGPDAASAMLGQDPRLKKRLIASVLSDSRPRELEQVNYTFHIPGISLAGLTHITRHRIQGLVVPDFSHFGRQGMVLPGSVSSHPEALAVYRDAVAGSDALWHMALEGGLVPEDRVYLLLAGNTIDIFSTMNARQLYHFLRLRTCFRAQWEIREIAWKMRDLLVKRTPGLFMASGPGCMRDGKCPEGRMSCGRMAEVKARIALQ</sequence>
<dbReference type="NCBIfam" id="TIGR02170">
    <property type="entry name" value="thyX"/>
    <property type="match status" value="1"/>
</dbReference>
<dbReference type="Proteomes" id="UP000318307">
    <property type="component" value="Unassembled WGS sequence"/>
</dbReference>
<dbReference type="GO" id="GO:0050797">
    <property type="term" value="F:thymidylate synthase (FAD) activity"/>
    <property type="evidence" value="ECO:0007669"/>
    <property type="project" value="UniProtKB-UniRule"/>
</dbReference>
<protein>
    <recommendedName>
        <fullName evidence="1">FAD-dependent thymidylate synthase</fullName>
        <ecNumber evidence="1">2.1.1.148</ecNumber>
    </recommendedName>
</protein>
<accession>A0A562S7Q4</accession>
<dbReference type="EMBL" id="VLLC01000001">
    <property type="protein sequence ID" value="TWI77308.1"/>
    <property type="molecule type" value="Genomic_DNA"/>
</dbReference>
<dbReference type="PANTHER" id="PTHR34934:SF1">
    <property type="entry name" value="FLAVIN-DEPENDENT THYMIDYLATE SYNTHASE"/>
    <property type="match status" value="1"/>
</dbReference>
<proteinExistence type="predicted"/>
<comment type="caution">
    <text evidence="2">The sequence shown here is derived from an EMBL/GenBank/DDBJ whole genome shotgun (WGS) entry which is preliminary data.</text>
</comment>
<keyword evidence="3" id="KW-1185">Reference proteome</keyword>
<dbReference type="GO" id="GO:0006231">
    <property type="term" value="P:dTMP biosynthetic process"/>
    <property type="evidence" value="ECO:0007669"/>
    <property type="project" value="UniProtKB-UniRule"/>
</dbReference>
<evidence type="ECO:0000313" key="3">
    <source>
        <dbReference type="Proteomes" id="UP000318307"/>
    </source>
</evidence>